<evidence type="ECO:0000313" key="1">
    <source>
        <dbReference type="EMBL" id="KAJ1366448.1"/>
    </source>
</evidence>
<protein>
    <submittedName>
        <fullName evidence="1">Uncharacterized protein</fullName>
    </submittedName>
</protein>
<dbReference type="Proteomes" id="UP001196413">
    <property type="component" value="Unassembled WGS sequence"/>
</dbReference>
<dbReference type="EMBL" id="JAHQIW010005561">
    <property type="protein sequence ID" value="KAJ1366448.1"/>
    <property type="molecule type" value="Genomic_DNA"/>
</dbReference>
<gene>
    <name evidence="1" type="ORF">KIN20_027114</name>
</gene>
<comment type="caution">
    <text evidence="1">The sequence shown here is derived from an EMBL/GenBank/DDBJ whole genome shotgun (WGS) entry which is preliminary data.</text>
</comment>
<organism evidence="1 2">
    <name type="scientific">Parelaphostrongylus tenuis</name>
    <name type="common">Meningeal worm</name>
    <dbReference type="NCBI Taxonomy" id="148309"/>
    <lineage>
        <taxon>Eukaryota</taxon>
        <taxon>Metazoa</taxon>
        <taxon>Ecdysozoa</taxon>
        <taxon>Nematoda</taxon>
        <taxon>Chromadorea</taxon>
        <taxon>Rhabditida</taxon>
        <taxon>Rhabditina</taxon>
        <taxon>Rhabditomorpha</taxon>
        <taxon>Strongyloidea</taxon>
        <taxon>Metastrongylidae</taxon>
        <taxon>Parelaphostrongylus</taxon>
    </lineage>
</organism>
<accession>A0AAD5QYV9</accession>
<evidence type="ECO:0000313" key="2">
    <source>
        <dbReference type="Proteomes" id="UP001196413"/>
    </source>
</evidence>
<sequence length="81" mass="8795">MVTKDTIERLPETLDEVQLIGRILGGIDQRRELTEAHPGAPSYLAGFPADVLIAAPIGRSDAAPLRRDVIRAANTTCTREN</sequence>
<proteinExistence type="predicted"/>
<keyword evidence="2" id="KW-1185">Reference proteome</keyword>
<reference evidence="1" key="1">
    <citation type="submission" date="2021-06" db="EMBL/GenBank/DDBJ databases">
        <title>Parelaphostrongylus tenuis whole genome reference sequence.</title>
        <authorList>
            <person name="Garwood T.J."/>
            <person name="Larsen P.A."/>
            <person name="Fountain-Jones N.M."/>
            <person name="Garbe J.R."/>
            <person name="Macchietto M.G."/>
            <person name="Kania S.A."/>
            <person name="Gerhold R.W."/>
            <person name="Richards J.E."/>
            <person name="Wolf T.M."/>
        </authorList>
    </citation>
    <scope>NUCLEOTIDE SEQUENCE</scope>
    <source>
        <strain evidence="1">MNPRO001-30</strain>
        <tissue evidence="1">Meninges</tissue>
    </source>
</reference>
<name>A0AAD5QYV9_PARTN</name>
<dbReference type="AlphaFoldDB" id="A0AAD5QYV9"/>